<name>A0A225WXX9_9STRA</name>
<dbReference type="PROSITE" id="PS50994">
    <property type="entry name" value="INTEGRASE"/>
    <property type="match status" value="1"/>
</dbReference>
<dbReference type="InterPro" id="IPR050951">
    <property type="entry name" value="Retrovirus_Pol_polyprotein"/>
</dbReference>
<dbReference type="AlphaFoldDB" id="A0A225WXX9"/>
<dbReference type="GO" id="GO:0003676">
    <property type="term" value="F:nucleic acid binding"/>
    <property type="evidence" value="ECO:0007669"/>
    <property type="project" value="InterPro"/>
</dbReference>
<evidence type="ECO:0000259" key="2">
    <source>
        <dbReference type="PROSITE" id="PS50994"/>
    </source>
</evidence>
<reference evidence="4" key="1">
    <citation type="submission" date="2017-03" db="EMBL/GenBank/DDBJ databases">
        <title>Phytopthora megakarya and P. palmivora, two closely related causual agents of cacao black pod achieved similar genome size and gene model numbers by different mechanisms.</title>
        <authorList>
            <person name="Ali S."/>
            <person name="Shao J."/>
            <person name="Larry D.J."/>
            <person name="Kronmiller B."/>
            <person name="Shen D."/>
            <person name="Strem M.D."/>
            <person name="Melnick R.L."/>
            <person name="Guiltinan M.J."/>
            <person name="Tyler B.M."/>
            <person name="Meinhardt L.W."/>
            <person name="Bailey B.A."/>
        </authorList>
    </citation>
    <scope>NUCLEOTIDE SEQUENCE [LARGE SCALE GENOMIC DNA]</scope>
    <source>
        <strain evidence="4">zdho120</strain>
    </source>
</reference>
<dbReference type="EMBL" id="NBNE01000118">
    <property type="protein sequence ID" value="OWZ22664.1"/>
    <property type="molecule type" value="Genomic_DNA"/>
</dbReference>
<sequence length="169" mass="19189">MSATTALKVAQVFEEYIYRRFGAPSLIRHDRGLHFMNKVFQAFDVMMQSRSRATLSDRPQANGQQERSVKTAMQAPSLRHQRFNGHYQKGDTFLSSSRVGREFDNESYDDVSSTRNLEAVRSLSVESRSQPTTGDCVAYGPRISGYRKVTKSKTLQQCPQQNRESVIAT</sequence>
<feature type="compositionally biased region" description="Polar residues" evidence="1">
    <location>
        <begin position="51"/>
        <end position="66"/>
    </location>
</feature>
<evidence type="ECO:0000313" key="4">
    <source>
        <dbReference type="Proteomes" id="UP000198211"/>
    </source>
</evidence>
<evidence type="ECO:0000313" key="3">
    <source>
        <dbReference type="EMBL" id="OWZ22664.1"/>
    </source>
</evidence>
<accession>A0A225WXX9</accession>
<dbReference type="Gene3D" id="3.30.420.10">
    <property type="entry name" value="Ribonuclease H-like superfamily/Ribonuclease H"/>
    <property type="match status" value="1"/>
</dbReference>
<feature type="domain" description="Integrase catalytic" evidence="2">
    <location>
        <begin position="1"/>
        <end position="74"/>
    </location>
</feature>
<evidence type="ECO:0000256" key="1">
    <source>
        <dbReference type="SAM" id="MobiDB-lite"/>
    </source>
</evidence>
<dbReference type="SUPFAM" id="SSF53098">
    <property type="entry name" value="Ribonuclease H-like"/>
    <property type="match status" value="1"/>
</dbReference>
<organism evidence="3 4">
    <name type="scientific">Phytophthora megakarya</name>
    <dbReference type="NCBI Taxonomy" id="4795"/>
    <lineage>
        <taxon>Eukaryota</taxon>
        <taxon>Sar</taxon>
        <taxon>Stramenopiles</taxon>
        <taxon>Oomycota</taxon>
        <taxon>Peronosporomycetes</taxon>
        <taxon>Peronosporales</taxon>
        <taxon>Peronosporaceae</taxon>
        <taxon>Phytophthora</taxon>
    </lineage>
</organism>
<dbReference type="GO" id="GO:0015074">
    <property type="term" value="P:DNA integration"/>
    <property type="evidence" value="ECO:0007669"/>
    <property type="project" value="InterPro"/>
</dbReference>
<dbReference type="PANTHER" id="PTHR37984">
    <property type="entry name" value="PROTEIN CBG26694"/>
    <property type="match status" value="1"/>
</dbReference>
<proteinExistence type="predicted"/>
<dbReference type="InterPro" id="IPR001584">
    <property type="entry name" value="Integrase_cat-core"/>
</dbReference>
<protein>
    <recommendedName>
        <fullName evidence="2">Integrase catalytic domain-containing protein</fullName>
    </recommendedName>
</protein>
<dbReference type="PANTHER" id="PTHR37984:SF5">
    <property type="entry name" value="PROTEIN NYNRIN-LIKE"/>
    <property type="match status" value="1"/>
</dbReference>
<dbReference type="InterPro" id="IPR036397">
    <property type="entry name" value="RNaseH_sf"/>
</dbReference>
<gene>
    <name evidence="3" type="ORF">PHMEG_0002578</name>
</gene>
<dbReference type="InterPro" id="IPR012337">
    <property type="entry name" value="RNaseH-like_sf"/>
</dbReference>
<dbReference type="Proteomes" id="UP000198211">
    <property type="component" value="Unassembled WGS sequence"/>
</dbReference>
<feature type="region of interest" description="Disordered" evidence="1">
    <location>
        <begin position="51"/>
        <end position="80"/>
    </location>
</feature>
<comment type="caution">
    <text evidence="3">The sequence shown here is derived from an EMBL/GenBank/DDBJ whole genome shotgun (WGS) entry which is preliminary data.</text>
</comment>
<keyword evidence="4" id="KW-1185">Reference proteome</keyword>